<dbReference type="Proteomes" id="UP000660885">
    <property type="component" value="Unassembled WGS sequence"/>
</dbReference>
<dbReference type="RefSeq" id="WP_202834638.1">
    <property type="nucleotide sequence ID" value="NZ_JAETWB010000026.1"/>
</dbReference>
<feature type="transmembrane region" description="Helical" evidence="1">
    <location>
        <begin position="36"/>
        <end position="56"/>
    </location>
</feature>
<comment type="caution">
    <text evidence="2">The sequence shown here is derived from an EMBL/GenBank/DDBJ whole genome shotgun (WGS) entry which is preliminary data.</text>
</comment>
<evidence type="ECO:0000256" key="1">
    <source>
        <dbReference type="SAM" id="Phobius"/>
    </source>
</evidence>
<keyword evidence="1" id="KW-0812">Transmembrane</keyword>
<feature type="transmembrane region" description="Helical" evidence="1">
    <location>
        <begin position="77"/>
        <end position="97"/>
    </location>
</feature>
<accession>A0ABS1U9T9</accession>
<evidence type="ECO:0000313" key="3">
    <source>
        <dbReference type="Proteomes" id="UP000660885"/>
    </source>
</evidence>
<keyword evidence="1" id="KW-0472">Membrane</keyword>
<dbReference type="InterPro" id="IPR009781">
    <property type="entry name" value="DUF1345"/>
</dbReference>
<name>A0ABS1U9T9_9PROT</name>
<proteinExistence type="predicted"/>
<keyword evidence="1" id="KW-1133">Transmembrane helix</keyword>
<feature type="transmembrane region" description="Helical" evidence="1">
    <location>
        <begin position="12"/>
        <end position="30"/>
    </location>
</feature>
<dbReference type="EMBL" id="JAETWB010000026">
    <property type="protein sequence ID" value="MBL6081419.1"/>
    <property type="molecule type" value="Genomic_DNA"/>
</dbReference>
<reference evidence="2 3" key="1">
    <citation type="submission" date="2021-01" db="EMBL/GenBank/DDBJ databases">
        <title>Belnapia mucosa sp. nov. and Belnapia arida sp. nov., isolated from the Tabernas Desert (Almeria, Spain).</title>
        <authorList>
            <person name="Molina-Menor E."/>
            <person name="Vidal-Verdu A."/>
            <person name="Calonge A."/>
            <person name="Satari L."/>
            <person name="Pereto J."/>
            <person name="Porcar M."/>
        </authorList>
    </citation>
    <scope>NUCLEOTIDE SEQUENCE [LARGE SCALE GENOMIC DNA]</scope>
    <source>
        <strain evidence="2 3">T18</strain>
    </source>
</reference>
<dbReference type="Pfam" id="PF07077">
    <property type="entry name" value="DUF1345"/>
    <property type="match status" value="1"/>
</dbReference>
<protein>
    <submittedName>
        <fullName evidence="2">DUF1345 domain-containing protein</fullName>
    </submittedName>
</protein>
<evidence type="ECO:0000313" key="2">
    <source>
        <dbReference type="EMBL" id="MBL6081419.1"/>
    </source>
</evidence>
<keyword evidence="3" id="KW-1185">Reference proteome</keyword>
<gene>
    <name evidence="2" type="ORF">JMJ56_25840</name>
</gene>
<feature type="transmembrane region" description="Helical" evidence="1">
    <location>
        <begin position="188"/>
        <end position="210"/>
    </location>
</feature>
<organism evidence="2 3">
    <name type="scientific">Belnapia arida</name>
    <dbReference type="NCBI Taxonomy" id="2804533"/>
    <lineage>
        <taxon>Bacteria</taxon>
        <taxon>Pseudomonadati</taxon>
        <taxon>Pseudomonadota</taxon>
        <taxon>Alphaproteobacteria</taxon>
        <taxon>Acetobacterales</taxon>
        <taxon>Roseomonadaceae</taxon>
        <taxon>Belnapia</taxon>
    </lineage>
</organism>
<feature type="transmembrane region" description="Helical" evidence="1">
    <location>
        <begin position="109"/>
        <end position="129"/>
    </location>
</feature>
<sequence>MKLPWLRNRPILRAAAGLGLLAGGLGWLLGLQVPTAVLAGWCVAVLADGIPTFTLMQRATPEMIRRRAEELDEGETAVLCASLASAIASLVAVFWYLASAEGKPGPEEIGPALLTIALSWGFVHHLFAVRYAHEYWQMGGRGLDFPKGPEGEAEPNFTDFLYFAFTIGMTFQTSDVAVSARLIRQLTLIHALVSFLFNAVILAAAVNLAASLVG</sequence>